<evidence type="ECO:0000313" key="12">
    <source>
        <dbReference type="Proteomes" id="UP000178583"/>
    </source>
</evidence>
<feature type="binding site" evidence="8">
    <location>
        <position position="41"/>
    </location>
    <ligand>
        <name>Zn(2+)</name>
        <dbReference type="ChEBI" id="CHEBI:29105"/>
    </ligand>
</feature>
<dbReference type="InterPro" id="IPR005850">
    <property type="entry name" value="GalP_Utransf_C"/>
</dbReference>
<feature type="domain" description="Galactose-1-phosphate uridyl transferase C-terminal" evidence="10">
    <location>
        <begin position="184"/>
        <end position="295"/>
    </location>
</feature>
<evidence type="ECO:0000259" key="9">
    <source>
        <dbReference type="Pfam" id="PF01087"/>
    </source>
</evidence>
<gene>
    <name evidence="11" type="ORF">A2215_03525</name>
</gene>
<proteinExistence type="inferred from homology"/>
<keyword evidence="6" id="KW-0119">Carbohydrate metabolism</keyword>
<feature type="binding site" evidence="8">
    <location>
        <position position="161"/>
    </location>
    <ligand>
        <name>Zn(2+)</name>
        <dbReference type="ChEBI" id="CHEBI:29105"/>
    </ligand>
</feature>
<keyword evidence="3" id="KW-0548">Nucleotidyltransferase</keyword>
<dbReference type="Proteomes" id="UP000178583">
    <property type="component" value="Unassembled WGS sequence"/>
</dbReference>
<feature type="domain" description="Galactose-1-phosphate uridyl transferase N-terminal" evidence="9">
    <location>
        <begin position="3"/>
        <end position="170"/>
    </location>
</feature>
<comment type="caution">
    <text evidence="11">The sequence shown here is derived from an EMBL/GenBank/DDBJ whole genome shotgun (WGS) entry which is preliminary data.</text>
</comment>
<dbReference type="PANTHER" id="PTHR42763">
    <property type="entry name" value="ADP-GLUCOSE PHOSPHORYLASE"/>
    <property type="match status" value="1"/>
</dbReference>
<evidence type="ECO:0000256" key="6">
    <source>
        <dbReference type="ARBA" id="ARBA00023277"/>
    </source>
</evidence>
<evidence type="ECO:0000256" key="1">
    <source>
        <dbReference type="ARBA" id="ARBA00010951"/>
    </source>
</evidence>
<dbReference type="GO" id="GO:0006012">
    <property type="term" value="P:galactose metabolic process"/>
    <property type="evidence" value="ECO:0007669"/>
    <property type="project" value="InterPro"/>
</dbReference>
<evidence type="ECO:0000313" key="11">
    <source>
        <dbReference type="EMBL" id="OGD64433.1"/>
    </source>
</evidence>
<dbReference type="SUPFAM" id="SSF54197">
    <property type="entry name" value="HIT-like"/>
    <property type="match status" value="2"/>
</dbReference>
<dbReference type="AlphaFoldDB" id="A0A1F5EAP7"/>
<dbReference type="Pfam" id="PF02744">
    <property type="entry name" value="GalP_UDP_tr_C"/>
    <property type="match status" value="1"/>
</dbReference>
<reference evidence="11 12" key="1">
    <citation type="journal article" date="2016" name="Nat. Commun.">
        <title>Thousands of microbial genomes shed light on interconnected biogeochemical processes in an aquifer system.</title>
        <authorList>
            <person name="Anantharaman K."/>
            <person name="Brown C.T."/>
            <person name="Hug L.A."/>
            <person name="Sharon I."/>
            <person name="Castelle C.J."/>
            <person name="Probst A.J."/>
            <person name="Thomas B.C."/>
            <person name="Singh A."/>
            <person name="Wilkins M.J."/>
            <person name="Karaoz U."/>
            <person name="Brodie E.L."/>
            <person name="Williams K.H."/>
            <person name="Hubbard S.S."/>
            <person name="Banfield J.F."/>
        </authorList>
    </citation>
    <scope>NUCLEOTIDE SEQUENCE [LARGE SCALE GENOMIC DNA]</scope>
</reference>
<evidence type="ECO:0000256" key="7">
    <source>
        <dbReference type="PIRSR" id="PIRSR000808-1"/>
    </source>
</evidence>
<dbReference type="InterPro" id="IPR005849">
    <property type="entry name" value="GalP_Utransf_N"/>
</dbReference>
<dbReference type="InterPro" id="IPR036265">
    <property type="entry name" value="HIT-like_sf"/>
</dbReference>
<comment type="similarity">
    <text evidence="1">Belongs to the galactose-1-phosphate uridylyltransferase type 1 family.</text>
</comment>
<dbReference type="EMBL" id="MEZY01000018">
    <property type="protein sequence ID" value="OGD64433.1"/>
    <property type="molecule type" value="Genomic_DNA"/>
</dbReference>
<dbReference type="PIRSF" id="PIRSF000808">
    <property type="entry name" value="GalT"/>
    <property type="match status" value="1"/>
</dbReference>
<dbReference type="GO" id="GO:0008270">
    <property type="term" value="F:zinc ion binding"/>
    <property type="evidence" value="ECO:0007669"/>
    <property type="project" value="InterPro"/>
</dbReference>
<feature type="binding site" evidence="8">
    <location>
        <position position="44"/>
    </location>
    <ligand>
        <name>Zn(2+)</name>
        <dbReference type="ChEBI" id="CHEBI:29105"/>
    </ligand>
</feature>
<evidence type="ECO:0000256" key="8">
    <source>
        <dbReference type="PIRSR" id="PIRSR000808-3"/>
    </source>
</evidence>
<keyword evidence="4 8" id="KW-0479">Metal-binding</keyword>
<dbReference type="InterPro" id="IPR001937">
    <property type="entry name" value="GalP_UDPtransf1"/>
</dbReference>
<evidence type="ECO:0000256" key="2">
    <source>
        <dbReference type="ARBA" id="ARBA00022679"/>
    </source>
</evidence>
<protein>
    <submittedName>
        <fullName evidence="11">Uncharacterized protein</fullName>
    </submittedName>
</protein>
<comment type="cofactor">
    <cofactor evidence="8">
        <name>Zn(2+)</name>
        <dbReference type="ChEBI" id="CHEBI:29105"/>
    </cofactor>
    <text evidence="8">Binds 1 zinc ion per subunit.</text>
</comment>
<feature type="binding site" evidence="8">
    <location>
        <position position="110"/>
    </location>
    <ligand>
        <name>Zn(2+)</name>
        <dbReference type="ChEBI" id="CHEBI:29105"/>
    </ligand>
</feature>
<evidence type="ECO:0000256" key="5">
    <source>
        <dbReference type="ARBA" id="ARBA00022833"/>
    </source>
</evidence>
<name>A0A1F5EAP7_9BACT</name>
<sequence>MPQLRQNIITGDWVVIAPERAKRPADYNISPLPPKMDKSNCPFCEGTKGYKENQKVLRASSEHIYVINNKFPAFVESGKKASVRSYYPEKGFYRAREAIGDHDVIIVKDHETSLPHFSKSLMAEMIEVFCDRYNAMKKEPGVVSIMPIYNHRPEAGASIAHPHAQIFASGIVANTVGKEMSGAERYFGINGACVFCDIIAHELKEKVRVVAKNDDFLSASFYAARFPMETWIYPLDHCSQFEDMHKSNINNLADVLMETIERMSRAIPHLPLNFYIHTLPTTHKSSSSYHWHLEITPRLANYGGYELGSGVIIDIMSPEDAAEYLRKPTKS</sequence>
<evidence type="ECO:0000256" key="3">
    <source>
        <dbReference type="ARBA" id="ARBA00022695"/>
    </source>
</evidence>
<keyword evidence="2" id="KW-0808">Transferase</keyword>
<accession>A0A1F5EAP7</accession>
<evidence type="ECO:0000256" key="4">
    <source>
        <dbReference type="ARBA" id="ARBA00022723"/>
    </source>
</evidence>
<dbReference type="STRING" id="1797472.A2215_03525"/>
<evidence type="ECO:0000259" key="10">
    <source>
        <dbReference type="Pfam" id="PF02744"/>
    </source>
</evidence>
<dbReference type="InterPro" id="IPR053177">
    <property type="entry name" value="ADP-glucose_phosphorylase"/>
</dbReference>
<dbReference type="GO" id="GO:0008108">
    <property type="term" value="F:UDP-glucose:hexose-1-phosphate uridylyltransferase activity"/>
    <property type="evidence" value="ECO:0007669"/>
    <property type="project" value="InterPro"/>
</dbReference>
<feature type="active site" description="Tele-UMP-histidine intermediate" evidence="7">
    <location>
        <position position="163"/>
    </location>
</feature>
<dbReference type="Pfam" id="PF01087">
    <property type="entry name" value="GalP_UDP_transf"/>
    <property type="match status" value="1"/>
</dbReference>
<organism evidence="11 12">
    <name type="scientific">Candidatus Berkelbacteria bacterium RIFOXYA2_FULL_43_10</name>
    <dbReference type="NCBI Taxonomy" id="1797472"/>
    <lineage>
        <taxon>Bacteria</taxon>
        <taxon>Candidatus Berkelbacteria</taxon>
    </lineage>
</organism>
<keyword evidence="5 8" id="KW-0862">Zinc</keyword>
<dbReference type="PANTHER" id="PTHR42763:SF2">
    <property type="entry name" value="ADP-GLUCOSE PHOSPHORYLASE"/>
    <property type="match status" value="1"/>
</dbReference>
<dbReference type="Gene3D" id="3.30.428.10">
    <property type="entry name" value="HIT-like"/>
    <property type="match status" value="2"/>
</dbReference>